<dbReference type="AlphaFoldDB" id="A0A2P2Q683"/>
<evidence type="ECO:0000313" key="1">
    <source>
        <dbReference type="EMBL" id="MBX62498.1"/>
    </source>
</evidence>
<reference evidence="1" key="1">
    <citation type="submission" date="2018-02" db="EMBL/GenBank/DDBJ databases">
        <title>Rhizophora mucronata_Transcriptome.</title>
        <authorList>
            <person name="Meera S.P."/>
            <person name="Sreeshan A."/>
            <person name="Augustine A."/>
        </authorList>
    </citation>
    <scope>NUCLEOTIDE SEQUENCE</scope>
    <source>
        <tissue evidence="1">Leaf</tissue>
    </source>
</reference>
<organism evidence="1">
    <name type="scientific">Rhizophora mucronata</name>
    <name type="common">Asiatic mangrove</name>
    <dbReference type="NCBI Taxonomy" id="61149"/>
    <lineage>
        <taxon>Eukaryota</taxon>
        <taxon>Viridiplantae</taxon>
        <taxon>Streptophyta</taxon>
        <taxon>Embryophyta</taxon>
        <taxon>Tracheophyta</taxon>
        <taxon>Spermatophyta</taxon>
        <taxon>Magnoliopsida</taxon>
        <taxon>eudicotyledons</taxon>
        <taxon>Gunneridae</taxon>
        <taxon>Pentapetalae</taxon>
        <taxon>rosids</taxon>
        <taxon>fabids</taxon>
        <taxon>Malpighiales</taxon>
        <taxon>Rhizophoraceae</taxon>
        <taxon>Rhizophora</taxon>
    </lineage>
</organism>
<accession>A0A2P2Q683</accession>
<dbReference type="EMBL" id="GGEC01082014">
    <property type="protein sequence ID" value="MBX62498.1"/>
    <property type="molecule type" value="Transcribed_RNA"/>
</dbReference>
<name>A0A2P2Q683_RHIMU</name>
<sequence length="19" mass="2390">MKRRKSIDLATEWYPLLRL</sequence>
<protein>
    <submittedName>
        <fullName evidence="1">Uncharacterized protein</fullName>
    </submittedName>
</protein>
<proteinExistence type="predicted"/>